<dbReference type="PANTHER" id="PTHR42044">
    <property type="entry name" value="DUF676 DOMAIN-CONTAINING PROTEIN-RELATED"/>
    <property type="match status" value="1"/>
</dbReference>
<dbReference type="PANTHER" id="PTHR42044:SF2">
    <property type="entry name" value="DUF676 DOMAIN-CONTAINING PROTEIN"/>
    <property type="match status" value="1"/>
</dbReference>
<evidence type="ECO:0000313" key="3">
    <source>
        <dbReference type="EMBL" id="KZL77885.1"/>
    </source>
</evidence>
<keyword evidence="2" id="KW-0472">Membrane</keyword>
<protein>
    <recommendedName>
        <fullName evidence="5">DUF676 domain-containing protein</fullName>
    </recommendedName>
</protein>
<proteinExistence type="predicted"/>
<name>A0A161VWR8_9PEZI</name>
<feature type="region of interest" description="Disordered" evidence="1">
    <location>
        <begin position="493"/>
        <end position="520"/>
    </location>
</feature>
<keyword evidence="2" id="KW-0812">Transmembrane</keyword>
<sequence length="520" mass="58746">MANSRTSRGPVTVFQSVEKDRSRMTTTIQVTDSHVSGPQNTTTVRATLPEYHLSAPWALICDDLKLFLRESVLLPFIVDPLWYPRRDGTHFPPLSQAWVHWSINWGPIQRAITASQSWYQTIVDPFFPSGEMDELYPSVGNLICVAAHGILIVTQLAFLFSLPFIASLPFNVLLPYFVGFVVLNYVVCIPLNAGTKDGMLTSQHLRWEESKHWDSIKNEGYREKWFFQNGVSVGSHWLQGNLNRLSRTFHRPIVGIHNSTSGIVFDIIQCLLERCFYFGTSNTRTCYSLIAAALSPTEGNDKIVLILHSQGGLQGSIILDWLLSNYPRDTLKKVEIYTFGNAANHFNNPRLINGEDAGIIGHIEHYGNSGDFVAQWGVNHFKALVAKAALNRDLEQKARSFNFGYILGRDKRQNNFSGLLFKNEVNGHLLNQHYLDRILPLNDSLTRVEEESKGKPMQGSFMNSRMQSDQESRKLDNEGARVYQQSRLWQYINGRSPPSKAGAVSKKLQGMTKGLQSHSN</sequence>
<feature type="region of interest" description="Disordered" evidence="1">
    <location>
        <begin position="450"/>
        <end position="479"/>
    </location>
</feature>
<feature type="transmembrane region" description="Helical" evidence="2">
    <location>
        <begin position="142"/>
        <end position="166"/>
    </location>
</feature>
<feature type="compositionally biased region" description="Basic and acidic residues" evidence="1">
    <location>
        <begin position="468"/>
        <end position="479"/>
    </location>
</feature>
<dbReference type="InterPro" id="IPR029058">
    <property type="entry name" value="AB_hydrolase_fold"/>
</dbReference>
<dbReference type="Proteomes" id="UP000076552">
    <property type="component" value="Unassembled WGS sequence"/>
</dbReference>
<evidence type="ECO:0000256" key="2">
    <source>
        <dbReference type="SAM" id="Phobius"/>
    </source>
</evidence>
<evidence type="ECO:0000256" key="1">
    <source>
        <dbReference type="SAM" id="MobiDB-lite"/>
    </source>
</evidence>
<dbReference type="SUPFAM" id="SSF53474">
    <property type="entry name" value="alpha/beta-Hydrolases"/>
    <property type="match status" value="1"/>
</dbReference>
<dbReference type="AlphaFoldDB" id="A0A161VWR8"/>
<gene>
    <name evidence="3" type="ORF">CT0861_02691</name>
</gene>
<evidence type="ECO:0008006" key="5">
    <source>
        <dbReference type="Google" id="ProtNLM"/>
    </source>
</evidence>
<dbReference type="STRING" id="708197.A0A161VWR8"/>
<reference evidence="3 4" key="1">
    <citation type="submission" date="2015-06" db="EMBL/GenBank/DDBJ databases">
        <title>Survival trade-offs in plant roots during colonization by closely related pathogenic and mutualistic fungi.</title>
        <authorList>
            <person name="Hacquard S."/>
            <person name="Kracher B."/>
            <person name="Hiruma K."/>
            <person name="Weinman A."/>
            <person name="Muench P."/>
            <person name="Garrido Oter R."/>
            <person name="Ver Loren van Themaat E."/>
            <person name="Dallerey J.-F."/>
            <person name="Damm U."/>
            <person name="Henrissat B."/>
            <person name="Lespinet O."/>
            <person name="Thon M."/>
            <person name="Kemen E."/>
            <person name="McHardy A.C."/>
            <person name="Schulze-Lefert P."/>
            <person name="O'Connell R.J."/>
        </authorList>
    </citation>
    <scope>NUCLEOTIDE SEQUENCE [LARGE SCALE GENOMIC DNA]</scope>
    <source>
        <strain evidence="3 4">0861</strain>
    </source>
</reference>
<keyword evidence="2" id="KW-1133">Transmembrane helix</keyword>
<organism evidence="3 4">
    <name type="scientific">Colletotrichum tofieldiae</name>
    <dbReference type="NCBI Taxonomy" id="708197"/>
    <lineage>
        <taxon>Eukaryota</taxon>
        <taxon>Fungi</taxon>
        <taxon>Dikarya</taxon>
        <taxon>Ascomycota</taxon>
        <taxon>Pezizomycotina</taxon>
        <taxon>Sordariomycetes</taxon>
        <taxon>Hypocreomycetidae</taxon>
        <taxon>Glomerellales</taxon>
        <taxon>Glomerellaceae</taxon>
        <taxon>Colletotrichum</taxon>
        <taxon>Colletotrichum spaethianum species complex</taxon>
    </lineage>
</organism>
<keyword evidence="4" id="KW-1185">Reference proteome</keyword>
<evidence type="ECO:0000313" key="4">
    <source>
        <dbReference type="Proteomes" id="UP000076552"/>
    </source>
</evidence>
<dbReference type="EMBL" id="LFIV01000005">
    <property type="protein sequence ID" value="KZL77885.1"/>
    <property type="molecule type" value="Genomic_DNA"/>
</dbReference>
<accession>A0A161VWR8</accession>
<comment type="caution">
    <text evidence="3">The sequence shown here is derived from an EMBL/GenBank/DDBJ whole genome shotgun (WGS) entry which is preliminary data.</text>
</comment>
<feature type="transmembrane region" description="Helical" evidence="2">
    <location>
        <begin position="172"/>
        <end position="193"/>
    </location>
</feature>